<dbReference type="Proteomes" id="UP000824890">
    <property type="component" value="Unassembled WGS sequence"/>
</dbReference>
<evidence type="ECO:0000256" key="2">
    <source>
        <dbReference type="ARBA" id="ARBA00023110"/>
    </source>
</evidence>
<dbReference type="PROSITE" id="PS50059">
    <property type="entry name" value="FKBP_PPIASE"/>
    <property type="match status" value="1"/>
</dbReference>
<evidence type="ECO:0000256" key="3">
    <source>
        <dbReference type="ARBA" id="ARBA00023235"/>
    </source>
</evidence>
<evidence type="ECO:0000256" key="5">
    <source>
        <dbReference type="PROSITE-ProRule" id="PRU00277"/>
    </source>
</evidence>
<comment type="catalytic activity">
    <reaction evidence="1 4 5">
        <text>[protein]-peptidylproline (omega=180) = [protein]-peptidylproline (omega=0)</text>
        <dbReference type="Rhea" id="RHEA:16237"/>
        <dbReference type="Rhea" id="RHEA-COMP:10747"/>
        <dbReference type="Rhea" id="RHEA-COMP:10748"/>
        <dbReference type="ChEBI" id="CHEBI:83833"/>
        <dbReference type="ChEBI" id="CHEBI:83834"/>
        <dbReference type="EC" id="5.2.1.8"/>
    </reaction>
</comment>
<keyword evidence="3 4" id="KW-0413">Isomerase</keyword>
<dbReference type="EMBL" id="JAGKQM010000003">
    <property type="protein sequence ID" value="KAH0935543.1"/>
    <property type="molecule type" value="Genomic_DNA"/>
</dbReference>
<evidence type="ECO:0000313" key="9">
    <source>
        <dbReference type="Proteomes" id="UP000824890"/>
    </source>
</evidence>
<dbReference type="EC" id="5.2.1.8" evidence="4"/>
<feature type="compositionally biased region" description="Basic and acidic residues" evidence="6">
    <location>
        <begin position="227"/>
        <end position="244"/>
    </location>
</feature>
<feature type="domain" description="PPIase FKBP-type" evidence="7">
    <location>
        <begin position="380"/>
        <end position="466"/>
    </location>
</feature>
<gene>
    <name evidence="8" type="ORF">HID58_012660</name>
</gene>
<dbReference type="PANTHER" id="PTHR43811:SF58">
    <property type="entry name" value="FK506-BINDING PROTEIN"/>
    <property type="match status" value="1"/>
</dbReference>
<dbReference type="Pfam" id="PF00254">
    <property type="entry name" value="FKBP_C"/>
    <property type="match status" value="1"/>
</dbReference>
<keyword evidence="9" id="KW-1185">Reference proteome</keyword>
<dbReference type="InterPro" id="IPR046357">
    <property type="entry name" value="PPIase_dom_sf"/>
</dbReference>
<sequence length="466" mass="51450">MVFWGIEVKPGKPQAYNPENEQGTLHLTQATLGAGLGKEKSVIQCSIGGNAPVYLCSLLPNKSECCPLNLEFDDNDEAVEFSVTGDRSIHLSGFLQAYDEEEEECGEDDYEDDSYPFLFFFDGIDIGDTESGESEYDSEEDEDHMDEFEDFIDHNLDMYRQSSVPNSGVVIEEIEDEEKPATDDKTKRSKKKSKASKDESANKQIVVKESAHAPVLESEDEDGLPILKEKTPETEKKSAAKMDVDDVEQGSNKKRKAKAPEQESVNKNKKKKNQKEKKNEESASKGEADEKAETEDVLKKEETSQSSSNPKAQNGAANNAMSENSKTPVESAEKKKKKKKKSNEEAKEESKAISSRTYPNGLVVEEIRMGKPNGKKATPGKQVSVCYTGKLQKNGEVFDSNKNGFKFRLGVGQVIKGWDVGVNGMRIGDKRKLTIPPSMGYGAKGAGGDIPPNAWLTFDVELLDVK</sequence>
<dbReference type="SUPFAM" id="SSF54534">
    <property type="entry name" value="FKBP-like"/>
    <property type="match status" value="1"/>
</dbReference>
<proteinExistence type="inferred from homology"/>
<reference evidence="8 9" key="1">
    <citation type="submission" date="2021-05" db="EMBL/GenBank/DDBJ databases">
        <title>Genome Assembly of Synthetic Allotetraploid Brassica napus Reveals Homoeologous Exchanges between Subgenomes.</title>
        <authorList>
            <person name="Davis J.T."/>
        </authorList>
    </citation>
    <scope>NUCLEOTIDE SEQUENCE [LARGE SCALE GENOMIC DNA]</scope>
    <source>
        <strain evidence="9">cv. Da-Ae</strain>
        <tissue evidence="8">Seedling</tissue>
    </source>
</reference>
<feature type="region of interest" description="Disordered" evidence="6">
    <location>
        <begin position="171"/>
        <end position="357"/>
    </location>
</feature>
<dbReference type="PIRSF" id="PIRSF001473">
    <property type="entry name" value="FK506-bp_FPR3"/>
    <property type="match status" value="1"/>
</dbReference>
<dbReference type="Pfam" id="PF17800">
    <property type="entry name" value="NPL"/>
    <property type="match status" value="1"/>
</dbReference>
<evidence type="ECO:0000256" key="1">
    <source>
        <dbReference type="ARBA" id="ARBA00000971"/>
    </source>
</evidence>
<organism evidence="8 9">
    <name type="scientific">Brassica napus</name>
    <name type="common">Rape</name>
    <dbReference type="NCBI Taxonomy" id="3708"/>
    <lineage>
        <taxon>Eukaryota</taxon>
        <taxon>Viridiplantae</taxon>
        <taxon>Streptophyta</taxon>
        <taxon>Embryophyta</taxon>
        <taxon>Tracheophyta</taxon>
        <taxon>Spermatophyta</taxon>
        <taxon>Magnoliopsida</taxon>
        <taxon>eudicotyledons</taxon>
        <taxon>Gunneridae</taxon>
        <taxon>Pentapetalae</taxon>
        <taxon>rosids</taxon>
        <taxon>malvids</taxon>
        <taxon>Brassicales</taxon>
        <taxon>Brassicaceae</taxon>
        <taxon>Brassiceae</taxon>
        <taxon>Brassica</taxon>
    </lineage>
</organism>
<feature type="compositionally biased region" description="Basic and acidic residues" evidence="6">
    <location>
        <begin position="276"/>
        <end position="303"/>
    </location>
</feature>
<dbReference type="Gene3D" id="3.10.50.40">
    <property type="match status" value="1"/>
</dbReference>
<dbReference type="PANTHER" id="PTHR43811">
    <property type="entry name" value="FKBP-TYPE PEPTIDYL-PROLYL CIS-TRANS ISOMERASE FKPA"/>
    <property type="match status" value="1"/>
</dbReference>
<keyword evidence="2 4" id="KW-0697">Rotamase</keyword>
<accession>A0ABQ8E3R8</accession>
<evidence type="ECO:0000259" key="7">
    <source>
        <dbReference type="PROSITE" id="PS50059"/>
    </source>
</evidence>
<evidence type="ECO:0000256" key="4">
    <source>
        <dbReference type="PIRNR" id="PIRNR001473"/>
    </source>
</evidence>
<dbReference type="InterPro" id="IPR001179">
    <property type="entry name" value="PPIase_FKBP_dom"/>
</dbReference>
<feature type="compositionally biased region" description="Polar residues" evidence="6">
    <location>
        <begin position="304"/>
        <end position="328"/>
    </location>
</feature>
<comment type="similarity">
    <text evidence="4">Belongs to the FKBP-type PPIase family.</text>
</comment>
<dbReference type="InterPro" id="IPR041232">
    <property type="entry name" value="NPL"/>
</dbReference>
<comment type="caution">
    <text evidence="8">The sequence shown here is derived from an EMBL/GenBank/DDBJ whole genome shotgun (WGS) entry which is preliminary data.</text>
</comment>
<dbReference type="Gene3D" id="2.60.120.340">
    <property type="entry name" value="Nucleoplasmin core domain"/>
    <property type="match status" value="1"/>
</dbReference>
<evidence type="ECO:0000313" key="8">
    <source>
        <dbReference type="EMBL" id="KAH0935543.1"/>
    </source>
</evidence>
<protein>
    <recommendedName>
        <fullName evidence="4">FK506-binding protein</fullName>
        <ecNumber evidence="4">5.2.1.8</ecNumber>
    </recommendedName>
</protein>
<name>A0ABQ8E3R8_BRANA</name>
<evidence type="ECO:0000256" key="6">
    <source>
        <dbReference type="SAM" id="MobiDB-lite"/>
    </source>
</evidence>
<dbReference type="InterPro" id="IPR023566">
    <property type="entry name" value="PPIase_Fpr3/Fpr4-like"/>
</dbReference>
<feature type="compositionally biased region" description="Basic and acidic residues" evidence="6">
    <location>
        <begin position="342"/>
        <end position="351"/>
    </location>
</feature>